<evidence type="ECO:0000313" key="3">
    <source>
        <dbReference type="Proteomes" id="UP000618795"/>
    </source>
</evidence>
<feature type="transmembrane region" description="Helical" evidence="1">
    <location>
        <begin position="117"/>
        <end position="138"/>
    </location>
</feature>
<feature type="transmembrane region" description="Helical" evidence="1">
    <location>
        <begin position="20"/>
        <end position="39"/>
    </location>
</feature>
<keyword evidence="1" id="KW-0812">Transmembrane</keyword>
<evidence type="ECO:0000313" key="2">
    <source>
        <dbReference type="EMBL" id="GGV15606.1"/>
    </source>
</evidence>
<feature type="transmembrane region" description="Helical" evidence="1">
    <location>
        <begin position="77"/>
        <end position="96"/>
    </location>
</feature>
<accession>A0A918IGN7</accession>
<keyword evidence="1" id="KW-0472">Membrane</keyword>
<reference evidence="2" key="2">
    <citation type="submission" date="2020-09" db="EMBL/GenBank/DDBJ databases">
        <authorList>
            <person name="Sun Q."/>
            <person name="Ohkuma M."/>
        </authorList>
    </citation>
    <scope>NUCLEOTIDE SEQUENCE</scope>
    <source>
        <strain evidence="2">JCM 4369</strain>
    </source>
</reference>
<dbReference type="AlphaFoldDB" id="A0A918IGN7"/>
<comment type="caution">
    <text evidence="2">The sequence shown here is derived from an EMBL/GenBank/DDBJ whole genome shotgun (WGS) entry which is preliminary data.</text>
</comment>
<gene>
    <name evidence="2" type="ORF">GCM10010260_63510</name>
</gene>
<evidence type="ECO:0000256" key="1">
    <source>
        <dbReference type="SAM" id="Phobius"/>
    </source>
</evidence>
<dbReference type="Proteomes" id="UP000618795">
    <property type="component" value="Unassembled WGS sequence"/>
</dbReference>
<proteinExistence type="predicted"/>
<feature type="transmembrane region" description="Helical" evidence="1">
    <location>
        <begin position="144"/>
        <end position="163"/>
    </location>
</feature>
<keyword evidence="3" id="KW-1185">Reference proteome</keyword>
<sequence length="190" mass="20316">MSAAPAPGTFFSLTEALMSGFANALVIVAVAAIVIARQFRARAINTDRRWWLIPVILGVVALREPGILDAHHRTESAVLLVVELLVGLATGAGWAWTTRIWTEPDGVVWTKSTKASIAVWVVGIALRIGVFGIGHALGLHQDSAALMLGLATTLLVRGGILVWRAQPLGAVNRPAPAYGDDMRSVRRERA</sequence>
<feature type="transmembrane region" description="Helical" evidence="1">
    <location>
        <begin position="51"/>
        <end position="71"/>
    </location>
</feature>
<dbReference type="EMBL" id="BMTD01000017">
    <property type="protein sequence ID" value="GGV15606.1"/>
    <property type="molecule type" value="Genomic_DNA"/>
</dbReference>
<organism evidence="2 3">
    <name type="scientific">Streptomyces filipinensis</name>
    <dbReference type="NCBI Taxonomy" id="66887"/>
    <lineage>
        <taxon>Bacteria</taxon>
        <taxon>Bacillati</taxon>
        <taxon>Actinomycetota</taxon>
        <taxon>Actinomycetes</taxon>
        <taxon>Kitasatosporales</taxon>
        <taxon>Streptomycetaceae</taxon>
        <taxon>Streptomyces</taxon>
    </lineage>
</organism>
<keyword evidence="1" id="KW-1133">Transmembrane helix</keyword>
<name>A0A918IGN7_9ACTN</name>
<protein>
    <submittedName>
        <fullName evidence="2">DUF1453 domain-containing protein</fullName>
    </submittedName>
</protein>
<reference evidence="2" key="1">
    <citation type="journal article" date="2014" name="Int. J. Syst. Evol. Microbiol.">
        <title>Complete genome sequence of Corynebacterium casei LMG S-19264T (=DSM 44701T), isolated from a smear-ripened cheese.</title>
        <authorList>
            <consortium name="US DOE Joint Genome Institute (JGI-PGF)"/>
            <person name="Walter F."/>
            <person name="Albersmeier A."/>
            <person name="Kalinowski J."/>
            <person name="Ruckert C."/>
        </authorList>
    </citation>
    <scope>NUCLEOTIDE SEQUENCE</scope>
    <source>
        <strain evidence="2">JCM 4369</strain>
    </source>
</reference>